<feature type="compositionally biased region" description="Low complexity" evidence="1">
    <location>
        <begin position="189"/>
        <end position="206"/>
    </location>
</feature>
<evidence type="ECO:0000256" key="1">
    <source>
        <dbReference type="SAM" id="MobiDB-lite"/>
    </source>
</evidence>
<feature type="compositionally biased region" description="Low complexity" evidence="1">
    <location>
        <begin position="12"/>
        <end position="23"/>
    </location>
</feature>
<feature type="compositionally biased region" description="Low complexity" evidence="1">
    <location>
        <begin position="89"/>
        <end position="110"/>
    </location>
</feature>
<gene>
    <name evidence="2" type="primary">MSP1a</name>
</gene>
<dbReference type="AlphaFoldDB" id="A0A068FSQ9"/>
<accession>A0A068FSQ9</accession>
<proteinExistence type="predicted"/>
<dbReference type="EMBL" id="KJ626199">
    <property type="protein sequence ID" value="AID69911.1"/>
    <property type="molecule type" value="Genomic_DNA"/>
</dbReference>
<name>A0A068FSQ9_ANAMA</name>
<organism evidence="2">
    <name type="scientific">Anaplasma marginale</name>
    <dbReference type="NCBI Taxonomy" id="770"/>
    <lineage>
        <taxon>Bacteria</taxon>
        <taxon>Pseudomonadati</taxon>
        <taxon>Pseudomonadota</taxon>
        <taxon>Alphaproteobacteria</taxon>
        <taxon>Rickettsiales</taxon>
        <taxon>Anaplasmataceae</taxon>
        <taxon>Anaplasma</taxon>
    </lineage>
</organism>
<protein>
    <submittedName>
        <fullName evidence="2">Major surface protein 1a</fullName>
    </submittedName>
</protein>
<feature type="compositionally biased region" description="Polar residues" evidence="1">
    <location>
        <begin position="111"/>
        <end position="125"/>
    </location>
</feature>
<feature type="compositionally biased region" description="Low complexity" evidence="1">
    <location>
        <begin position="60"/>
        <end position="81"/>
    </location>
</feature>
<feature type="region of interest" description="Disordered" evidence="1">
    <location>
        <begin position="1"/>
        <end position="128"/>
    </location>
</feature>
<feature type="compositionally biased region" description="Low complexity" evidence="1">
    <location>
        <begin position="31"/>
        <end position="52"/>
    </location>
</feature>
<feature type="compositionally biased region" description="Polar residues" evidence="1">
    <location>
        <begin position="207"/>
        <end position="218"/>
    </location>
</feature>
<evidence type="ECO:0000313" key="2">
    <source>
        <dbReference type="EMBL" id="AID69911.1"/>
    </source>
</evidence>
<feature type="region of interest" description="Disordered" evidence="1">
    <location>
        <begin position="188"/>
        <end position="218"/>
    </location>
</feature>
<feature type="non-terminal residue" evidence="2">
    <location>
        <position position="218"/>
    </location>
</feature>
<feature type="compositionally biased region" description="Polar residues" evidence="1">
    <location>
        <begin position="1"/>
        <end position="11"/>
    </location>
</feature>
<reference evidence="2" key="1">
    <citation type="journal article" date="2014" name="Vet. Parasitol.">
        <title>Infection of water buffalo in Rio de Janeiro Brazil with Anaplasma marginale strains also reported in cattle.</title>
        <authorList>
            <person name="Silva J.B."/>
            <person name="Cabezas-Cruz A."/>
            <person name="Fonseca A.H."/>
            <person name="Barbosa J.D."/>
            <person name="de la Fuente J."/>
        </authorList>
    </citation>
    <scope>NUCLEOTIDE SEQUENCE</scope>
    <source>
        <strain evidence="2">Buffalo18</strain>
    </source>
</reference>
<sequence>MSECVSLQPTDSSSASGQQQESSVLSPSGQASTSSQLGADSSSASGQQQESSVLSPSGQASTSSQLGADSSSASGQQQESSVLSPSGQASTSSQLGADSSSASGQQQESGVLSQSGQASTSSQLGTDWRQEMRSKVARVEYILAARALISVGVYAAQEEIAKSKGYAPLRVAEVEAIMGDSLVRSHFHSQLGADSSSASGQQQESSVLSPSGQASTSS</sequence>